<dbReference type="AlphaFoldDB" id="A0A6A6BST9"/>
<dbReference type="RefSeq" id="XP_033401373.1">
    <property type="nucleotide sequence ID" value="XM_033539875.1"/>
</dbReference>
<accession>A0A6A6BST9</accession>
<evidence type="ECO:0000313" key="3">
    <source>
        <dbReference type="Proteomes" id="UP000799438"/>
    </source>
</evidence>
<feature type="region of interest" description="Disordered" evidence="1">
    <location>
        <begin position="1"/>
        <end position="69"/>
    </location>
</feature>
<reference evidence="2" key="1">
    <citation type="journal article" date="2020" name="Stud. Mycol.">
        <title>101 Dothideomycetes genomes: a test case for predicting lifestyles and emergence of pathogens.</title>
        <authorList>
            <person name="Haridas S."/>
            <person name="Albert R."/>
            <person name="Binder M."/>
            <person name="Bloem J."/>
            <person name="Labutti K."/>
            <person name="Salamov A."/>
            <person name="Andreopoulos B."/>
            <person name="Baker S."/>
            <person name="Barry K."/>
            <person name="Bills G."/>
            <person name="Bluhm B."/>
            <person name="Cannon C."/>
            <person name="Castanera R."/>
            <person name="Culley D."/>
            <person name="Daum C."/>
            <person name="Ezra D."/>
            <person name="Gonzalez J."/>
            <person name="Henrissat B."/>
            <person name="Kuo A."/>
            <person name="Liang C."/>
            <person name="Lipzen A."/>
            <person name="Lutzoni F."/>
            <person name="Magnuson J."/>
            <person name="Mondo S."/>
            <person name="Nolan M."/>
            <person name="Ohm R."/>
            <person name="Pangilinan J."/>
            <person name="Park H.-J."/>
            <person name="Ramirez L."/>
            <person name="Alfaro M."/>
            <person name="Sun H."/>
            <person name="Tritt A."/>
            <person name="Yoshinaga Y."/>
            <person name="Zwiers L.-H."/>
            <person name="Turgeon B."/>
            <person name="Goodwin S."/>
            <person name="Spatafora J."/>
            <person name="Crous P."/>
            <person name="Grigoriev I."/>
        </authorList>
    </citation>
    <scope>NUCLEOTIDE SEQUENCE</scope>
    <source>
        <strain evidence="2">CBS 121167</strain>
    </source>
</reference>
<dbReference type="GeneID" id="54297371"/>
<gene>
    <name evidence="2" type="ORF">K452DRAFT_284025</name>
</gene>
<dbReference type="Proteomes" id="UP000799438">
    <property type="component" value="Unassembled WGS sequence"/>
</dbReference>
<keyword evidence="3" id="KW-1185">Reference proteome</keyword>
<proteinExistence type="predicted"/>
<evidence type="ECO:0000256" key="1">
    <source>
        <dbReference type="SAM" id="MobiDB-lite"/>
    </source>
</evidence>
<sequence>MRALRQAGRQAGPWRADNGTAASALDAPRAPTPPRRGEPCPAVRVPLHPHAPLPATSSREEGRDATCEMRPAPRGAWRLGVSSFVHPSFLPSFHPSIRSSGRLSG</sequence>
<dbReference type="EMBL" id="ML995477">
    <property type="protein sequence ID" value="KAF2145661.1"/>
    <property type="molecule type" value="Genomic_DNA"/>
</dbReference>
<evidence type="ECO:0000313" key="2">
    <source>
        <dbReference type="EMBL" id="KAF2145661.1"/>
    </source>
</evidence>
<name>A0A6A6BST9_9PEZI</name>
<organism evidence="2 3">
    <name type="scientific">Aplosporella prunicola CBS 121167</name>
    <dbReference type="NCBI Taxonomy" id="1176127"/>
    <lineage>
        <taxon>Eukaryota</taxon>
        <taxon>Fungi</taxon>
        <taxon>Dikarya</taxon>
        <taxon>Ascomycota</taxon>
        <taxon>Pezizomycotina</taxon>
        <taxon>Dothideomycetes</taxon>
        <taxon>Dothideomycetes incertae sedis</taxon>
        <taxon>Botryosphaeriales</taxon>
        <taxon>Aplosporellaceae</taxon>
        <taxon>Aplosporella</taxon>
    </lineage>
</organism>
<feature type="compositionally biased region" description="Basic and acidic residues" evidence="1">
    <location>
        <begin position="58"/>
        <end position="67"/>
    </location>
</feature>
<protein>
    <submittedName>
        <fullName evidence="2">Uncharacterized protein</fullName>
    </submittedName>
</protein>